<reference evidence="3" key="2">
    <citation type="submission" date="2012-11" db="EMBL/GenBank/DDBJ databases">
        <authorList>
            <person name="Kuo A."/>
            <person name="Curtis B.A."/>
            <person name="Tanifuji G."/>
            <person name="Burki F."/>
            <person name="Gruber A."/>
            <person name="Irimia M."/>
            <person name="Maruyama S."/>
            <person name="Arias M.C."/>
            <person name="Ball S.G."/>
            <person name="Gile G.H."/>
            <person name="Hirakawa Y."/>
            <person name="Hopkins J.F."/>
            <person name="Rensing S.A."/>
            <person name="Schmutz J."/>
            <person name="Symeonidi A."/>
            <person name="Elias M."/>
            <person name="Eveleigh R.J."/>
            <person name="Herman E.K."/>
            <person name="Klute M.J."/>
            <person name="Nakayama T."/>
            <person name="Obornik M."/>
            <person name="Reyes-Prieto A."/>
            <person name="Armbrust E.V."/>
            <person name="Aves S.J."/>
            <person name="Beiko R.G."/>
            <person name="Coutinho P."/>
            <person name="Dacks J.B."/>
            <person name="Durnford D.G."/>
            <person name="Fast N.M."/>
            <person name="Green B.R."/>
            <person name="Grisdale C."/>
            <person name="Hempe F."/>
            <person name="Henrissat B."/>
            <person name="Hoppner M.P."/>
            <person name="Ishida K.-I."/>
            <person name="Kim E."/>
            <person name="Koreny L."/>
            <person name="Kroth P.G."/>
            <person name="Liu Y."/>
            <person name="Malik S.-B."/>
            <person name="Maier U.G."/>
            <person name="McRose D."/>
            <person name="Mock T."/>
            <person name="Neilson J.A."/>
            <person name="Onodera N.T."/>
            <person name="Poole A.M."/>
            <person name="Pritham E.J."/>
            <person name="Richards T.A."/>
            <person name="Rocap G."/>
            <person name="Roy S.W."/>
            <person name="Sarai C."/>
            <person name="Schaack S."/>
            <person name="Shirato S."/>
            <person name="Slamovits C.H."/>
            <person name="Spencer D.F."/>
            <person name="Suzuki S."/>
            <person name="Worden A.Z."/>
            <person name="Zauner S."/>
            <person name="Barry K."/>
            <person name="Bell C."/>
            <person name="Bharti A.K."/>
            <person name="Crow J.A."/>
            <person name="Grimwood J."/>
            <person name="Kramer R."/>
            <person name="Lindquist E."/>
            <person name="Lucas S."/>
            <person name="Salamov A."/>
            <person name="McFadden G.I."/>
            <person name="Lane C.E."/>
            <person name="Keeling P.J."/>
            <person name="Gray M.W."/>
            <person name="Grigoriev I.V."/>
            <person name="Archibald J.M."/>
        </authorList>
    </citation>
    <scope>NUCLEOTIDE SEQUENCE</scope>
    <source>
        <strain evidence="3">CCMP2712</strain>
    </source>
</reference>
<name>L1K326_GUITC</name>
<accession>L1K326</accession>
<proteinExistence type="predicted"/>
<keyword evidence="3" id="KW-1185">Reference proteome</keyword>
<gene>
    <name evidence="1" type="ORF">GUITHDRAFT_131476</name>
</gene>
<dbReference type="AlphaFoldDB" id="L1K326"/>
<sequence length="454" mass="50479">MGLRRQQANLRGQKSMLQALLSHPAGAQGFWTTFLTDPALIEAIARFPELNMGVISSCLAMSATEEALYEGDPYMAESAGLSKARACVLIGSITSQPAPERGDHGLNWLLDLVDYDALEQARYTVELRTQQVKSDSEVRPVAQKWRNQCNMTDSPANNCKYTKRSTNLPLQISKLRPRSKQPSVDIPDAFQMGFGSQDSIWPGCMFTLTTSLKATKPRLFIEDGGVRGEIVSKHDLSLVFGQILQLRIAGVEHVTSLPLHHAAASDVGHCIIRALLAVSRRHDTSLEHLTFWRMKIARLVETNMMIMHMQATEVPEGREELFRFVLCYMPGLVLTRMSGKATLTPPLNLQAPRSLCIFPLALQHLPDNIFLPVLSLRMCKFALFLHPLLLPPLFRNGHRSMQHARLPGKSSDYQHCICLLRMLSCALLSSSAAAATGRIPECHSHPDIMALALR</sequence>
<evidence type="ECO:0000313" key="3">
    <source>
        <dbReference type="Proteomes" id="UP000011087"/>
    </source>
</evidence>
<dbReference type="GeneID" id="17311986"/>
<evidence type="ECO:0000313" key="1">
    <source>
        <dbReference type="EMBL" id="EKX55226.1"/>
    </source>
</evidence>
<dbReference type="EMBL" id="JH992965">
    <property type="protein sequence ID" value="EKX55226.1"/>
    <property type="molecule type" value="Genomic_DNA"/>
</dbReference>
<protein>
    <submittedName>
        <fullName evidence="1 2">Uncharacterized protein</fullName>
    </submittedName>
</protein>
<dbReference type="KEGG" id="gtt:GUITHDRAFT_131476"/>
<dbReference type="EnsemblProtists" id="EKX55226">
    <property type="protein sequence ID" value="EKX55226"/>
    <property type="gene ID" value="GUITHDRAFT_131476"/>
</dbReference>
<reference evidence="2" key="3">
    <citation type="submission" date="2016-03" db="UniProtKB">
        <authorList>
            <consortium name="EnsemblProtists"/>
        </authorList>
    </citation>
    <scope>IDENTIFICATION</scope>
</reference>
<dbReference type="OrthoDB" id="10652942at2759"/>
<organism evidence="1">
    <name type="scientific">Guillardia theta (strain CCMP2712)</name>
    <name type="common">Cryptophyte</name>
    <dbReference type="NCBI Taxonomy" id="905079"/>
    <lineage>
        <taxon>Eukaryota</taxon>
        <taxon>Cryptophyceae</taxon>
        <taxon>Pyrenomonadales</taxon>
        <taxon>Geminigeraceae</taxon>
        <taxon>Guillardia</taxon>
    </lineage>
</organism>
<dbReference type="PaxDb" id="55529-EKX55226"/>
<dbReference type="RefSeq" id="XP_005842206.1">
    <property type="nucleotide sequence ID" value="XM_005842149.1"/>
</dbReference>
<dbReference type="Proteomes" id="UP000011087">
    <property type="component" value="Unassembled WGS sequence"/>
</dbReference>
<dbReference type="HOGENOM" id="CLU_603321_0_0_1"/>
<reference evidence="1 3" key="1">
    <citation type="journal article" date="2012" name="Nature">
        <title>Algal genomes reveal evolutionary mosaicism and the fate of nucleomorphs.</title>
        <authorList>
            <consortium name="DOE Joint Genome Institute"/>
            <person name="Curtis B.A."/>
            <person name="Tanifuji G."/>
            <person name="Burki F."/>
            <person name="Gruber A."/>
            <person name="Irimia M."/>
            <person name="Maruyama S."/>
            <person name="Arias M.C."/>
            <person name="Ball S.G."/>
            <person name="Gile G.H."/>
            <person name="Hirakawa Y."/>
            <person name="Hopkins J.F."/>
            <person name="Kuo A."/>
            <person name="Rensing S.A."/>
            <person name="Schmutz J."/>
            <person name="Symeonidi A."/>
            <person name="Elias M."/>
            <person name="Eveleigh R.J."/>
            <person name="Herman E.K."/>
            <person name="Klute M.J."/>
            <person name="Nakayama T."/>
            <person name="Obornik M."/>
            <person name="Reyes-Prieto A."/>
            <person name="Armbrust E.V."/>
            <person name="Aves S.J."/>
            <person name="Beiko R.G."/>
            <person name="Coutinho P."/>
            <person name="Dacks J.B."/>
            <person name="Durnford D.G."/>
            <person name="Fast N.M."/>
            <person name="Green B.R."/>
            <person name="Grisdale C.J."/>
            <person name="Hempel F."/>
            <person name="Henrissat B."/>
            <person name="Hoppner M.P."/>
            <person name="Ishida K."/>
            <person name="Kim E."/>
            <person name="Koreny L."/>
            <person name="Kroth P.G."/>
            <person name="Liu Y."/>
            <person name="Malik S.B."/>
            <person name="Maier U.G."/>
            <person name="McRose D."/>
            <person name="Mock T."/>
            <person name="Neilson J.A."/>
            <person name="Onodera N.T."/>
            <person name="Poole A.M."/>
            <person name="Pritham E.J."/>
            <person name="Richards T.A."/>
            <person name="Rocap G."/>
            <person name="Roy S.W."/>
            <person name="Sarai C."/>
            <person name="Schaack S."/>
            <person name="Shirato S."/>
            <person name="Slamovits C.H."/>
            <person name="Spencer D.F."/>
            <person name="Suzuki S."/>
            <person name="Worden A.Z."/>
            <person name="Zauner S."/>
            <person name="Barry K."/>
            <person name="Bell C."/>
            <person name="Bharti A.K."/>
            <person name="Crow J.A."/>
            <person name="Grimwood J."/>
            <person name="Kramer R."/>
            <person name="Lindquist E."/>
            <person name="Lucas S."/>
            <person name="Salamov A."/>
            <person name="McFadden G.I."/>
            <person name="Lane C.E."/>
            <person name="Keeling P.J."/>
            <person name="Gray M.W."/>
            <person name="Grigoriev I.V."/>
            <person name="Archibald J.M."/>
        </authorList>
    </citation>
    <scope>NUCLEOTIDE SEQUENCE</scope>
    <source>
        <strain evidence="1 3">CCMP2712</strain>
    </source>
</reference>
<evidence type="ECO:0000313" key="2">
    <source>
        <dbReference type="EnsemblProtists" id="EKX55226"/>
    </source>
</evidence>